<protein>
    <submittedName>
        <fullName evidence="3">Flavodoxin</fullName>
    </submittedName>
</protein>
<keyword evidence="1" id="KW-0472">Membrane</keyword>
<reference evidence="3 4" key="1">
    <citation type="submission" date="2018-05" db="EMBL/GenBank/DDBJ databases">
        <title>Reference genomes for bee gut microbiota database.</title>
        <authorList>
            <person name="Ellegaard K.M."/>
        </authorList>
    </citation>
    <scope>NUCLEOTIDE SEQUENCE [LARGE SCALE GENOMIC DNA]</scope>
    <source>
        <strain evidence="3 4">ESL0186</strain>
    </source>
</reference>
<name>A0ABN5LLQ1_9LACO</name>
<dbReference type="EMBL" id="CP029477">
    <property type="protein sequence ID" value="AWM75114.1"/>
    <property type="molecule type" value="Genomic_DNA"/>
</dbReference>
<evidence type="ECO:0000313" key="3">
    <source>
        <dbReference type="EMBL" id="AWM75114.1"/>
    </source>
</evidence>
<keyword evidence="1" id="KW-1133">Transmembrane helix</keyword>
<evidence type="ECO:0000313" key="4">
    <source>
        <dbReference type="Proteomes" id="UP000246036"/>
    </source>
</evidence>
<keyword evidence="1" id="KW-0812">Transmembrane</keyword>
<keyword evidence="4" id="KW-1185">Reference proteome</keyword>
<dbReference type="InterPro" id="IPR008254">
    <property type="entry name" value="Flavodoxin/NO_synth"/>
</dbReference>
<feature type="transmembrane region" description="Helical" evidence="1">
    <location>
        <begin position="12"/>
        <end position="30"/>
    </location>
</feature>
<evidence type="ECO:0000259" key="2">
    <source>
        <dbReference type="Pfam" id="PF12682"/>
    </source>
</evidence>
<sequence length="225" mass="25525">MKKFSKQKTTIIMVLLLILVILSLGLYWFINKNQAQEKADDKRNEQVSTKKVKSVNRSHILIVYFSRSGQNYPGVNLTRGNTARIADEIKKVTGAQIFEIKPRVAYPKSYDQTVSQAEREQKNNAGPKIKGKLPKVSKYDTIFLGYPIWWDDIPMIVRTFMDQVDLNNKTIIPFSTNASSGWGKSLNTIHSVFPKAKLKKGFEIKGENAASAKAKVDSWLHDLGY</sequence>
<dbReference type="SUPFAM" id="SSF52218">
    <property type="entry name" value="Flavoproteins"/>
    <property type="match status" value="1"/>
</dbReference>
<dbReference type="RefSeq" id="WP_109586133.1">
    <property type="nucleotide sequence ID" value="NZ_CP029477.1"/>
</dbReference>
<dbReference type="Proteomes" id="UP000246036">
    <property type="component" value="Chromosome"/>
</dbReference>
<dbReference type="Gene3D" id="3.40.50.360">
    <property type="match status" value="1"/>
</dbReference>
<dbReference type="PANTHER" id="PTHR39201">
    <property type="entry name" value="EXPORTED PROTEIN-RELATED"/>
    <property type="match status" value="1"/>
</dbReference>
<dbReference type="PANTHER" id="PTHR39201:SF1">
    <property type="entry name" value="FLAVODOXIN-LIKE DOMAIN-CONTAINING PROTEIN"/>
    <property type="match status" value="1"/>
</dbReference>
<accession>A0ABN5LLQ1</accession>
<proteinExistence type="predicted"/>
<gene>
    <name evidence="3" type="ORF">DKL58_03640</name>
</gene>
<evidence type="ECO:0000256" key="1">
    <source>
        <dbReference type="SAM" id="Phobius"/>
    </source>
</evidence>
<feature type="domain" description="Flavodoxin-like" evidence="2">
    <location>
        <begin position="79"/>
        <end position="221"/>
    </location>
</feature>
<dbReference type="InterPro" id="IPR029039">
    <property type="entry name" value="Flavoprotein-like_sf"/>
</dbReference>
<organism evidence="3 4">
    <name type="scientific">Lactobacillus kullabergensis</name>
    <dbReference type="NCBI Taxonomy" id="1218493"/>
    <lineage>
        <taxon>Bacteria</taxon>
        <taxon>Bacillati</taxon>
        <taxon>Bacillota</taxon>
        <taxon>Bacilli</taxon>
        <taxon>Lactobacillales</taxon>
        <taxon>Lactobacillaceae</taxon>
        <taxon>Lactobacillus</taxon>
    </lineage>
</organism>
<dbReference type="Pfam" id="PF12682">
    <property type="entry name" value="Flavodoxin_4"/>
    <property type="match status" value="1"/>
</dbReference>